<sequence>MFLGDCLHSASDANAYQPIPSNLHTDRKTDIGNAIGVVRVVIQAANLKKTLFAPRPFVRIGTQSHPEAHHRTKMLDIKTHSPNWISESTDVIIYSLQENLEFRVMNERVSFMPSIIGVAVFQVGILDVEPRMIGVERPIGRDSRTATADAKGTILFDAFYYPVMASLSPIFSVSSEKEIQRKSPNSGIVTLRIRQAKDFIWDDDLPRPSKLVATATVGWEGDTVIHKTPPSYFTGQTPVWNSSSDFICFDKAGSILVVKITDDGGTRSERAIYGHVSVALDELLIAQDEEQTEWWPLTGCPHGALSMTAQWKPIDQKFTSAHRQLSPSDT</sequence>
<gene>
    <name evidence="2" type="ORF">BDN70DRAFT_893173</name>
</gene>
<dbReference type="Gene3D" id="2.60.40.150">
    <property type="entry name" value="C2 domain"/>
    <property type="match status" value="2"/>
</dbReference>
<dbReference type="AlphaFoldDB" id="A0A9P5Z7T4"/>
<keyword evidence="3" id="KW-1185">Reference proteome</keyword>
<dbReference type="InterPro" id="IPR052455">
    <property type="entry name" value="Tricalbin_domain"/>
</dbReference>
<dbReference type="EMBL" id="MU155175">
    <property type="protein sequence ID" value="KAF9481715.1"/>
    <property type="molecule type" value="Genomic_DNA"/>
</dbReference>
<feature type="domain" description="C2" evidence="1">
    <location>
        <begin position="165"/>
        <end position="295"/>
    </location>
</feature>
<dbReference type="InterPro" id="IPR000008">
    <property type="entry name" value="C2_dom"/>
</dbReference>
<protein>
    <recommendedName>
        <fullName evidence="1">C2 domain-containing protein</fullName>
    </recommendedName>
</protein>
<name>A0A9P5Z7T4_9AGAR</name>
<dbReference type="SMART" id="SM00239">
    <property type="entry name" value="C2"/>
    <property type="match status" value="2"/>
</dbReference>
<organism evidence="2 3">
    <name type="scientific">Pholiota conissans</name>
    <dbReference type="NCBI Taxonomy" id="109636"/>
    <lineage>
        <taxon>Eukaryota</taxon>
        <taxon>Fungi</taxon>
        <taxon>Dikarya</taxon>
        <taxon>Basidiomycota</taxon>
        <taxon>Agaricomycotina</taxon>
        <taxon>Agaricomycetes</taxon>
        <taxon>Agaricomycetidae</taxon>
        <taxon>Agaricales</taxon>
        <taxon>Agaricineae</taxon>
        <taxon>Strophariaceae</taxon>
        <taxon>Pholiota</taxon>
    </lineage>
</organism>
<evidence type="ECO:0000313" key="2">
    <source>
        <dbReference type="EMBL" id="KAF9481715.1"/>
    </source>
</evidence>
<accession>A0A9P5Z7T4</accession>
<dbReference type="Proteomes" id="UP000807469">
    <property type="component" value="Unassembled WGS sequence"/>
</dbReference>
<dbReference type="PROSITE" id="PS50004">
    <property type="entry name" value="C2"/>
    <property type="match status" value="1"/>
</dbReference>
<dbReference type="SUPFAM" id="SSF49562">
    <property type="entry name" value="C2 domain (Calcium/lipid-binding domain, CaLB)"/>
    <property type="match status" value="2"/>
</dbReference>
<evidence type="ECO:0000313" key="3">
    <source>
        <dbReference type="Proteomes" id="UP000807469"/>
    </source>
</evidence>
<reference evidence="2" key="1">
    <citation type="submission" date="2020-11" db="EMBL/GenBank/DDBJ databases">
        <authorList>
            <consortium name="DOE Joint Genome Institute"/>
            <person name="Ahrendt S."/>
            <person name="Riley R."/>
            <person name="Andreopoulos W."/>
            <person name="Labutti K."/>
            <person name="Pangilinan J."/>
            <person name="Ruiz-Duenas F.J."/>
            <person name="Barrasa J.M."/>
            <person name="Sanchez-Garcia M."/>
            <person name="Camarero S."/>
            <person name="Miyauchi S."/>
            <person name="Serrano A."/>
            <person name="Linde D."/>
            <person name="Babiker R."/>
            <person name="Drula E."/>
            <person name="Ayuso-Fernandez I."/>
            <person name="Pacheco R."/>
            <person name="Padilla G."/>
            <person name="Ferreira P."/>
            <person name="Barriuso J."/>
            <person name="Kellner H."/>
            <person name="Castanera R."/>
            <person name="Alfaro M."/>
            <person name="Ramirez L."/>
            <person name="Pisabarro A.G."/>
            <person name="Kuo A."/>
            <person name="Tritt A."/>
            <person name="Lipzen A."/>
            <person name="He G."/>
            <person name="Yan M."/>
            <person name="Ng V."/>
            <person name="Cullen D."/>
            <person name="Martin F."/>
            <person name="Rosso M.-N."/>
            <person name="Henrissat B."/>
            <person name="Hibbett D."/>
            <person name="Martinez A.T."/>
            <person name="Grigoriev I.V."/>
        </authorList>
    </citation>
    <scope>NUCLEOTIDE SEQUENCE</scope>
    <source>
        <strain evidence="2">CIRM-BRFM 674</strain>
    </source>
</reference>
<dbReference type="PANTHER" id="PTHR46980">
    <property type="entry name" value="TRICALBIN-1-RELATED"/>
    <property type="match status" value="1"/>
</dbReference>
<evidence type="ECO:0000259" key="1">
    <source>
        <dbReference type="PROSITE" id="PS50004"/>
    </source>
</evidence>
<dbReference type="OrthoDB" id="67700at2759"/>
<dbReference type="PANTHER" id="PTHR46980:SF2">
    <property type="entry name" value="TRICALBIN-1-RELATED"/>
    <property type="match status" value="1"/>
</dbReference>
<comment type="caution">
    <text evidence="2">The sequence shown here is derived from an EMBL/GenBank/DDBJ whole genome shotgun (WGS) entry which is preliminary data.</text>
</comment>
<proteinExistence type="predicted"/>
<dbReference type="InterPro" id="IPR035892">
    <property type="entry name" value="C2_domain_sf"/>
</dbReference>
<dbReference type="Pfam" id="PF00168">
    <property type="entry name" value="C2"/>
    <property type="match status" value="2"/>
</dbReference>